<evidence type="ECO:0000256" key="1">
    <source>
        <dbReference type="HAMAP-Rule" id="MF_01270"/>
    </source>
</evidence>
<dbReference type="GO" id="GO:0016301">
    <property type="term" value="F:kinase activity"/>
    <property type="evidence" value="ECO:0007669"/>
    <property type="project" value="UniProtKB-KW"/>
</dbReference>
<sequence>MASDALFIGLMSGTSMDGVDAVLASISSTSANVIAHTHCPYPAPLLAQLQTLCTSGDHEIESLGIVENGVAEVFSQAVEHLLATSNVNAEQVTAIGSHGQTIRHRPTERRGYPNSRFTLQVGDPNIIATRTQIPVVADFRRKDMALGGQGAPLAPAFHHAMLSSPDEAQIVLNLGGIANITYLPATHSKNLQETVVGFDTGPANTLLDAWYRRFHGGAYDVSGAWAVSGSPQQKVIEACLQDPYFSLHFPKSTGREYFNLTWLESRVPDLMNYAPADIQASLLLVTARSVATAIESFPSAQKVLVCGGGVFNQYLIKTLSQILPRYTIASTATKNIHPMHVEALAFAWLAHQYWHKLPGNMPAVTGARAAAVLGSLVLPI</sequence>
<feature type="binding site" evidence="1">
    <location>
        <begin position="13"/>
        <end position="20"/>
    </location>
    <ligand>
        <name>ATP</name>
        <dbReference type="ChEBI" id="CHEBI:30616"/>
    </ligand>
</feature>
<comment type="function">
    <text evidence="1">Catalyzes the specific phosphorylation of 1,6-anhydro-N-acetylmuramic acid (anhMurNAc) with the simultaneous cleavage of the 1,6-anhydro ring, generating MurNAc-6-P. Is required for the utilization of anhMurNAc either imported from the medium or derived from its own cell wall murein, and thus plays a role in cell wall recycling.</text>
</comment>
<dbReference type="NCBIfam" id="NF007148">
    <property type="entry name" value="PRK09585.3-2"/>
    <property type="match status" value="1"/>
</dbReference>
<gene>
    <name evidence="1" type="primary">anmK</name>
    <name evidence="2" type="ORF">QTP81_14420</name>
</gene>
<keyword evidence="3" id="KW-1185">Reference proteome</keyword>
<proteinExistence type="inferred from homology"/>
<dbReference type="EMBL" id="JAUCBP010000012">
    <property type="protein sequence ID" value="MDM7861794.1"/>
    <property type="molecule type" value="Genomic_DNA"/>
</dbReference>
<evidence type="ECO:0000313" key="3">
    <source>
        <dbReference type="Proteomes" id="UP001234343"/>
    </source>
</evidence>
<comment type="pathway">
    <text evidence="1">Cell wall biogenesis; peptidoglycan recycling.</text>
</comment>
<dbReference type="HAMAP" id="MF_01270">
    <property type="entry name" value="AnhMurNAc_kinase"/>
    <property type="match status" value="1"/>
</dbReference>
<dbReference type="SUPFAM" id="SSF53067">
    <property type="entry name" value="Actin-like ATPase domain"/>
    <property type="match status" value="1"/>
</dbReference>
<protein>
    <recommendedName>
        <fullName evidence="1">Anhydro-N-acetylmuramic acid kinase</fullName>
        <ecNumber evidence="1">2.7.1.170</ecNumber>
    </recommendedName>
    <alternativeName>
        <fullName evidence="1">AnhMurNAc kinase</fullName>
    </alternativeName>
</protein>
<dbReference type="Pfam" id="PF03702">
    <property type="entry name" value="AnmK"/>
    <property type="match status" value="1"/>
</dbReference>
<comment type="similarity">
    <text evidence="1">Belongs to the anhydro-N-acetylmuramic acid kinase family.</text>
</comment>
<keyword evidence="1 2" id="KW-0418">Kinase</keyword>
<dbReference type="CDD" id="cd24050">
    <property type="entry name" value="ASKHA_NBD_ANMK"/>
    <property type="match status" value="1"/>
</dbReference>
<dbReference type="PANTHER" id="PTHR30605">
    <property type="entry name" value="ANHYDRO-N-ACETYLMURAMIC ACID KINASE"/>
    <property type="match status" value="1"/>
</dbReference>
<reference evidence="2 3" key="1">
    <citation type="submission" date="2023-06" db="EMBL/GenBank/DDBJ databases">
        <title>Alteromonas sp. ASW11-36 isolated from intertidal sand.</title>
        <authorList>
            <person name="Li Y."/>
        </authorList>
    </citation>
    <scope>NUCLEOTIDE SEQUENCE [LARGE SCALE GENOMIC DNA]</scope>
    <source>
        <strain evidence="2 3">ASW11-36</strain>
    </source>
</reference>
<comment type="catalytic activity">
    <reaction evidence="1">
        <text>1,6-anhydro-N-acetyl-beta-muramate + ATP + H2O = N-acetyl-D-muramate 6-phosphate + ADP + H(+)</text>
        <dbReference type="Rhea" id="RHEA:24952"/>
        <dbReference type="ChEBI" id="CHEBI:15377"/>
        <dbReference type="ChEBI" id="CHEBI:15378"/>
        <dbReference type="ChEBI" id="CHEBI:30616"/>
        <dbReference type="ChEBI" id="CHEBI:58690"/>
        <dbReference type="ChEBI" id="CHEBI:58722"/>
        <dbReference type="ChEBI" id="CHEBI:456216"/>
        <dbReference type="EC" id="2.7.1.170"/>
    </reaction>
</comment>
<dbReference type="NCBIfam" id="NF007139">
    <property type="entry name" value="PRK09585.1-3"/>
    <property type="match status" value="1"/>
</dbReference>
<keyword evidence="1" id="KW-0119">Carbohydrate metabolism</keyword>
<evidence type="ECO:0000313" key="2">
    <source>
        <dbReference type="EMBL" id="MDM7861794.1"/>
    </source>
</evidence>
<dbReference type="InterPro" id="IPR005338">
    <property type="entry name" value="Anhydro_N_Ac-Mur_kinase"/>
</dbReference>
<comment type="caution">
    <text evidence="2">The sequence shown here is derived from an EMBL/GenBank/DDBJ whole genome shotgun (WGS) entry which is preliminary data.</text>
</comment>
<dbReference type="Gene3D" id="3.30.420.40">
    <property type="match status" value="2"/>
</dbReference>
<name>A0ABT7T1X3_9ALTE</name>
<dbReference type="EC" id="2.7.1.170" evidence="1"/>
<keyword evidence="1 2" id="KW-0808">Transferase</keyword>
<organism evidence="2 3">
    <name type="scientific">Alteromonas arenosi</name>
    <dbReference type="NCBI Taxonomy" id="3055817"/>
    <lineage>
        <taxon>Bacteria</taxon>
        <taxon>Pseudomonadati</taxon>
        <taxon>Pseudomonadota</taxon>
        <taxon>Gammaproteobacteria</taxon>
        <taxon>Alteromonadales</taxon>
        <taxon>Alteromonadaceae</taxon>
        <taxon>Alteromonas/Salinimonas group</taxon>
        <taxon>Alteromonas</taxon>
    </lineage>
</organism>
<comment type="pathway">
    <text evidence="1">Amino-sugar metabolism; 1,6-anhydro-N-acetylmuramate degradation.</text>
</comment>
<keyword evidence="1" id="KW-0067">ATP-binding</keyword>
<dbReference type="RefSeq" id="WP_289366461.1">
    <property type="nucleotide sequence ID" value="NZ_JAUCBP010000012.1"/>
</dbReference>
<keyword evidence="1" id="KW-0547">Nucleotide-binding</keyword>
<dbReference type="Proteomes" id="UP001234343">
    <property type="component" value="Unassembled WGS sequence"/>
</dbReference>
<accession>A0ABT7T1X3</accession>
<dbReference type="InterPro" id="IPR043129">
    <property type="entry name" value="ATPase_NBD"/>
</dbReference>
<dbReference type="PANTHER" id="PTHR30605:SF0">
    <property type="entry name" value="ANHYDRO-N-ACETYLMURAMIC ACID KINASE"/>
    <property type="match status" value="1"/>
</dbReference>